<gene>
    <name evidence="2" type="ORF">MMAB1_1259</name>
</gene>
<evidence type="ECO:0000313" key="2">
    <source>
        <dbReference type="EMBL" id="CVK32472.1"/>
    </source>
</evidence>
<evidence type="ECO:0000313" key="3">
    <source>
        <dbReference type="Proteomes" id="UP000069850"/>
    </source>
</evidence>
<name>A0A0X3BJZ8_9EURY</name>
<feature type="region of interest" description="Disordered" evidence="1">
    <location>
        <begin position="1"/>
        <end position="51"/>
    </location>
</feature>
<organism evidence="2 3">
    <name type="scientific">Methanoculleus bourgensis</name>
    <dbReference type="NCBI Taxonomy" id="83986"/>
    <lineage>
        <taxon>Archaea</taxon>
        <taxon>Methanobacteriati</taxon>
        <taxon>Methanobacteriota</taxon>
        <taxon>Stenosarchaea group</taxon>
        <taxon>Methanomicrobia</taxon>
        <taxon>Methanomicrobiales</taxon>
        <taxon>Methanomicrobiaceae</taxon>
        <taxon>Methanoculleus</taxon>
    </lineage>
</organism>
<dbReference type="EMBL" id="LT158599">
    <property type="protein sequence ID" value="CVK32472.1"/>
    <property type="molecule type" value="Genomic_DNA"/>
</dbReference>
<dbReference type="GeneID" id="27137168"/>
<reference evidence="2 3" key="1">
    <citation type="submission" date="2016-01" db="EMBL/GenBank/DDBJ databases">
        <authorList>
            <person name="Manzoor S."/>
        </authorList>
    </citation>
    <scope>NUCLEOTIDE SEQUENCE [LARGE SCALE GENOMIC DNA]</scope>
    <source>
        <strain evidence="2">Methanoculleus sp MAB1</strain>
    </source>
</reference>
<dbReference type="KEGG" id="mema:MMAB1_1259"/>
<dbReference type="AlphaFoldDB" id="A0A0X3BJZ8"/>
<dbReference type="Proteomes" id="UP000069850">
    <property type="component" value="Chromosome 1"/>
</dbReference>
<accession>A0A0X3BJZ8</accession>
<proteinExistence type="predicted"/>
<sequence length="68" mass="7733">MVVRDPGQEEKNRQTPRPKEGEDRGVERERNGAKRHHVARASADRRECGLPAEGSPQTVMIVEVDHYI</sequence>
<dbReference type="RefSeq" id="WP_062262896.1">
    <property type="nucleotide sequence ID" value="NZ_JAHAVR010000005.1"/>
</dbReference>
<evidence type="ECO:0000256" key="1">
    <source>
        <dbReference type="SAM" id="MobiDB-lite"/>
    </source>
</evidence>
<protein>
    <submittedName>
        <fullName evidence="2">Uncharacterized protein</fullName>
    </submittedName>
</protein>
<feature type="compositionally biased region" description="Basic and acidic residues" evidence="1">
    <location>
        <begin position="1"/>
        <end position="32"/>
    </location>
</feature>